<proteinExistence type="predicted"/>
<protein>
    <submittedName>
        <fullName evidence="6">TetR/AcrR family transcriptional regulator</fullName>
    </submittedName>
</protein>
<name>A0ABS6J2D6_9RHOB</name>
<keyword evidence="1" id="KW-0805">Transcription regulation</keyword>
<dbReference type="RefSeq" id="WP_161762023.1">
    <property type="nucleotide sequence ID" value="NZ_JAAATX020000005.1"/>
</dbReference>
<dbReference type="PRINTS" id="PR00455">
    <property type="entry name" value="HTHTETR"/>
</dbReference>
<dbReference type="EMBL" id="JAAATX020000005">
    <property type="protein sequence ID" value="MBU9697925.1"/>
    <property type="molecule type" value="Genomic_DNA"/>
</dbReference>
<dbReference type="PROSITE" id="PS50977">
    <property type="entry name" value="HTH_TETR_2"/>
    <property type="match status" value="1"/>
</dbReference>
<evidence type="ECO:0000256" key="3">
    <source>
        <dbReference type="ARBA" id="ARBA00023163"/>
    </source>
</evidence>
<keyword evidence="7" id="KW-1185">Reference proteome</keyword>
<accession>A0ABS6J2D6</accession>
<evidence type="ECO:0000313" key="6">
    <source>
        <dbReference type="EMBL" id="MBU9697925.1"/>
    </source>
</evidence>
<dbReference type="SUPFAM" id="SSF46689">
    <property type="entry name" value="Homeodomain-like"/>
    <property type="match status" value="1"/>
</dbReference>
<keyword evidence="3" id="KW-0804">Transcription</keyword>
<feature type="domain" description="HTH tetR-type" evidence="5">
    <location>
        <begin position="10"/>
        <end position="70"/>
    </location>
</feature>
<organism evidence="6 7">
    <name type="scientific">Paragemmobacter amnigenus</name>
    <dbReference type="NCBI Taxonomy" id="2852097"/>
    <lineage>
        <taxon>Bacteria</taxon>
        <taxon>Pseudomonadati</taxon>
        <taxon>Pseudomonadota</taxon>
        <taxon>Alphaproteobacteria</taxon>
        <taxon>Rhodobacterales</taxon>
        <taxon>Paracoccaceae</taxon>
        <taxon>Paragemmobacter</taxon>
    </lineage>
</organism>
<feature type="DNA-binding region" description="H-T-H motif" evidence="4">
    <location>
        <begin position="33"/>
        <end position="52"/>
    </location>
</feature>
<evidence type="ECO:0000256" key="4">
    <source>
        <dbReference type="PROSITE-ProRule" id="PRU00335"/>
    </source>
</evidence>
<evidence type="ECO:0000256" key="1">
    <source>
        <dbReference type="ARBA" id="ARBA00023015"/>
    </source>
</evidence>
<dbReference type="InterPro" id="IPR009057">
    <property type="entry name" value="Homeodomain-like_sf"/>
</dbReference>
<keyword evidence="2 4" id="KW-0238">DNA-binding</keyword>
<evidence type="ECO:0000256" key="2">
    <source>
        <dbReference type="ARBA" id="ARBA00023125"/>
    </source>
</evidence>
<dbReference type="InterPro" id="IPR036271">
    <property type="entry name" value="Tet_transcr_reg_TetR-rel_C_sf"/>
</dbReference>
<dbReference type="SUPFAM" id="SSF48498">
    <property type="entry name" value="Tetracyclin repressor-like, C-terminal domain"/>
    <property type="match status" value="1"/>
</dbReference>
<dbReference type="Pfam" id="PF00440">
    <property type="entry name" value="TetR_N"/>
    <property type="match status" value="1"/>
</dbReference>
<comment type="caution">
    <text evidence="6">The sequence shown here is derived from an EMBL/GenBank/DDBJ whole genome shotgun (WGS) entry which is preliminary data.</text>
</comment>
<dbReference type="PANTHER" id="PTHR30055:SF234">
    <property type="entry name" value="HTH-TYPE TRANSCRIPTIONAL REGULATOR BETI"/>
    <property type="match status" value="1"/>
</dbReference>
<sequence length="205" mass="22893">MTGLRERQKADRTRRILEAASTLFRERGYGAIRIDDIAHAAEVSVGTLYNYFATKGDLLLAIVSMEVEEVLESGKALVAAPPPDPAEALSRLVGIYYDHSLYYLSKEMWRTAMAISIEAPDTPFSARYTALDGMLAQQVCDLILELQRRGYARPCVDPVAMGQVIFNNLNQMFIEFVKQDDMPVATLHAATDRQHVVLAEMLAPR</sequence>
<dbReference type="InterPro" id="IPR050109">
    <property type="entry name" value="HTH-type_TetR-like_transc_reg"/>
</dbReference>
<gene>
    <name evidence="6" type="ORF">GU927_008685</name>
</gene>
<evidence type="ECO:0000259" key="5">
    <source>
        <dbReference type="PROSITE" id="PS50977"/>
    </source>
</evidence>
<evidence type="ECO:0000313" key="7">
    <source>
        <dbReference type="Proteomes" id="UP000731907"/>
    </source>
</evidence>
<dbReference type="Gene3D" id="1.10.357.10">
    <property type="entry name" value="Tetracycline Repressor, domain 2"/>
    <property type="match status" value="1"/>
</dbReference>
<reference evidence="6 7" key="1">
    <citation type="submission" date="2021-06" db="EMBL/GenBank/DDBJ databases">
        <title>Rhodobacteraceae bacterium strain HSP-20.</title>
        <authorList>
            <person name="Chen W.-M."/>
        </authorList>
    </citation>
    <scope>NUCLEOTIDE SEQUENCE [LARGE SCALE GENOMIC DNA]</scope>
    <source>
        <strain evidence="6 7">HSP-20</strain>
    </source>
</reference>
<dbReference type="PANTHER" id="PTHR30055">
    <property type="entry name" value="HTH-TYPE TRANSCRIPTIONAL REGULATOR RUTR"/>
    <property type="match status" value="1"/>
</dbReference>
<dbReference type="Proteomes" id="UP000731907">
    <property type="component" value="Unassembled WGS sequence"/>
</dbReference>
<dbReference type="InterPro" id="IPR001647">
    <property type="entry name" value="HTH_TetR"/>
</dbReference>